<dbReference type="Proteomes" id="UP000286288">
    <property type="component" value="Unassembled WGS sequence"/>
</dbReference>
<dbReference type="SUPFAM" id="SSF52540">
    <property type="entry name" value="P-loop containing nucleoside triphosphate hydrolases"/>
    <property type="match status" value="1"/>
</dbReference>
<dbReference type="Pfam" id="PF13558">
    <property type="entry name" value="SbcC_Walker_B"/>
    <property type="match status" value="1"/>
</dbReference>
<evidence type="ECO:0008006" key="4">
    <source>
        <dbReference type="Google" id="ProtNLM"/>
    </source>
</evidence>
<sequence length="777" mass="90226">MEQTADRLRLHADDKKVVSFYEVIDFTEDITQDQRNQLEAALYNSGILDALVCEEPLPLENEQQLVPNPQLMAHTLADYLEPSVGESGISEGYVLDLLQSIVVESEDPAVAAVDLTGTYHLGIYRGKASNSQKSQFIGKESQKQFLEAKIAEIEGQILRNEAAKEEKQKTIDAVQKKITNTQRLFEQMPDSKELEAIQQEINNQQKKVIENQQRQLFQEQQYLQFKEQQKVLQIQIRQLQETHDLIVSEDITALEKVKKQLADYQGAFEDFYDAFTGGKSLPNQIRQYKEFLATTRERYEQEAEEQQALDRQVAHLQKKIVSIEEQLALEGFEEIRQQIKAAVKKQEENQQQLHELNTTIIPQTTSRKDALEKEVRENKERSEFYELLYQTWLNVAERELLRYQQEHLPLNEVAEHYQGEETLKKAATMLKRVQREKMVPLGQYSPELVESAMTSIEALETREWSDALVSEVQLLQADSQNEVLYLLDEQNHRTSVMDICQQVQAKIEELKFFIDAEDHKLFEEILLNSIGNSIKGLISKTEQWVKKMNAVLKNTKDENRLRLSIRWVPKTSDREGEMHTTDLVRILRQPAAMLTTEDLERMIRHFREKINYAKTIQGNREEGEIQTLHEVMKEVLDYRHWFKFILRYQKDNEPERELTNPRFYKLSGGEKAVAMYLPLFTAMYARFEDAKADAPRMVCLDEAFAGVDELNIADLFGSLEDLGFDYLLNSQALWGDYDTVSSLNIYQLLRKANSTTVGLIQSHWKGKKEPLGEKNED</sequence>
<protein>
    <recommendedName>
        <fullName evidence="4">TIGR02680 family protein</fullName>
    </recommendedName>
</protein>
<evidence type="ECO:0000313" key="3">
    <source>
        <dbReference type="Proteomes" id="UP000286288"/>
    </source>
</evidence>
<dbReference type="EMBL" id="QRMZ01000025">
    <property type="protein sequence ID" value="RHK04837.1"/>
    <property type="molecule type" value="Genomic_DNA"/>
</dbReference>
<dbReference type="InterPro" id="IPR027417">
    <property type="entry name" value="P-loop_NTPase"/>
</dbReference>
<name>A0A415EP95_ENTCA</name>
<comment type="caution">
    <text evidence="2">The sequence shown here is derived from an EMBL/GenBank/DDBJ whole genome shotgun (WGS) entry which is preliminary data.</text>
</comment>
<reference evidence="2 3" key="1">
    <citation type="submission" date="2018-08" db="EMBL/GenBank/DDBJ databases">
        <title>A genome reference for cultivated species of the human gut microbiota.</title>
        <authorList>
            <person name="Zou Y."/>
            <person name="Xue W."/>
            <person name="Luo G."/>
        </authorList>
    </citation>
    <scope>NUCLEOTIDE SEQUENCE [LARGE SCALE GENOMIC DNA]</scope>
    <source>
        <strain evidence="2 3">AF48-16</strain>
    </source>
</reference>
<dbReference type="Gene3D" id="3.40.50.300">
    <property type="entry name" value="P-loop containing nucleotide triphosphate hydrolases"/>
    <property type="match status" value="1"/>
</dbReference>
<evidence type="ECO:0000313" key="2">
    <source>
        <dbReference type="EMBL" id="RHK04837.1"/>
    </source>
</evidence>
<evidence type="ECO:0000256" key="1">
    <source>
        <dbReference type="SAM" id="Coils"/>
    </source>
</evidence>
<feature type="coiled-coil region" evidence="1">
    <location>
        <begin position="289"/>
        <end position="388"/>
    </location>
</feature>
<organism evidence="2 3">
    <name type="scientific">Enterococcus casseliflavus</name>
    <name type="common">Enterococcus flavescens</name>
    <dbReference type="NCBI Taxonomy" id="37734"/>
    <lineage>
        <taxon>Bacteria</taxon>
        <taxon>Bacillati</taxon>
        <taxon>Bacillota</taxon>
        <taxon>Bacilli</taxon>
        <taxon>Lactobacillales</taxon>
        <taxon>Enterococcaceae</taxon>
        <taxon>Enterococcus</taxon>
    </lineage>
</organism>
<keyword evidence="1" id="KW-0175">Coiled coil</keyword>
<feature type="coiled-coil region" evidence="1">
    <location>
        <begin position="143"/>
        <end position="242"/>
    </location>
</feature>
<accession>A0A415EP95</accession>
<proteinExistence type="predicted"/>
<dbReference type="AlphaFoldDB" id="A0A415EP95"/>
<gene>
    <name evidence="2" type="ORF">DW084_15625</name>
</gene>